<feature type="region of interest" description="Disordered" evidence="1">
    <location>
        <begin position="42"/>
        <end position="71"/>
    </location>
</feature>
<keyword evidence="2" id="KW-1133">Transmembrane helix</keyword>
<keyword evidence="6" id="KW-1185">Reference proteome</keyword>
<dbReference type="InParanoid" id="A0A5Q0BK72"/>
<dbReference type="PANTHER" id="PTHR41542">
    <property type="entry name" value="BLL5807 PROTEIN"/>
    <property type="match status" value="1"/>
</dbReference>
<sequence length="299" mass="32759">MKRLKTSIFLILSVLSMLILTEANAARMGGGKSFGGKPSYSQPYRAPAGAERPSASPQQTPAATPAMAKNQAARESLGRRGGLMGMLGGLALGGMLGAMLFGGAFEHINFMDIIVFALVGFLLYKLLSARRSQQATASSVMARQQYQGDAGFETDVLSTRQRTTSAAGNVQPDMLPADFDKNAFMSGAKAAYMQLQQAWDSGQLSEMRALTTDQVFAELQDQVRARTGENHTELLQVELKLLRVADVGDTREASVQFDVLMREERSANPVWVHEVWHFIRSKYSKQPTWYLDGIQQIEG</sequence>
<evidence type="ECO:0000313" key="5">
    <source>
        <dbReference type="EMBL" id="QFY42584.1"/>
    </source>
</evidence>
<dbReference type="RefSeq" id="WP_153248579.1">
    <property type="nucleotide sequence ID" value="NZ_CP044205.1"/>
</dbReference>
<dbReference type="KEGG" id="mmob:F6R98_08095"/>
<dbReference type="Pfam" id="PF04280">
    <property type="entry name" value="Tim44"/>
    <property type="match status" value="1"/>
</dbReference>
<dbReference type="EMBL" id="CP044205">
    <property type="protein sequence ID" value="QFY42584.1"/>
    <property type="molecule type" value="Genomic_DNA"/>
</dbReference>
<feature type="signal peptide" evidence="3">
    <location>
        <begin position="1"/>
        <end position="25"/>
    </location>
</feature>
<keyword evidence="2" id="KW-0472">Membrane</keyword>
<feature type="transmembrane region" description="Helical" evidence="2">
    <location>
        <begin position="83"/>
        <end position="101"/>
    </location>
</feature>
<proteinExistence type="predicted"/>
<keyword evidence="3" id="KW-0732">Signal</keyword>
<name>A0A5Q0BK72_9GAMM</name>
<dbReference type="OrthoDB" id="5298777at2"/>
<protein>
    <submittedName>
        <fullName evidence="5">Tim44 domain-containing protein</fullName>
    </submittedName>
</protein>
<dbReference type="SUPFAM" id="SSF54427">
    <property type="entry name" value="NTF2-like"/>
    <property type="match status" value="1"/>
</dbReference>
<dbReference type="Gene3D" id="3.10.450.240">
    <property type="match status" value="1"/>
</dbReference>
<feature type="chain" id="PRO_5024791861" evidence="3">
    <location>
        <begin position="26"/>
        <end position="299"/>
    </location>
</feature>
<dbReference type="InterPro" id="IPR007379">
    <property type="entry name" value="Tim44-like_dom"/>
</dbReference>
<dbReference type="AlphaFoldDB" id="A0A5Q0BK72"/>
<dbReference type="PANTHER" id="PTHR41542:SF1">
    <property type="entry name" value="BLL5807 PROTEIN"/>
    <property type="match status" value="1"/>
</dbReference>
<feature type="domain" description="Tim44-like" evidence="4">
    <location>
        <begin position="165"/>
        <end position="296"/>
    </location>
</feature>
<dbReference type="InterPro" id="IPR032710">
    <property type="entry name" value="NTF2-like_dom_sf"/>
</dbReference>
<dbReference type="SMART" id="SM00978">
    <property type="entry name" value="Tim44"/>
    <property type="match status" value="1"/>
</dbReference>
<feature type="compositionally biased region" description="Low complexity" evidence="1">
    <location>
        <begin position="53"/>
        <end position="66"/>
    </location>
</feature>
<evidence type="ECO:0000256" key="3">
    <source>
        <dbReference type="SAM" id="SignalP"/>
    </source>
</evidence>
<reference evidence="5 6" key="1">
    <citation type="submission" date="2019-09" db="EMBL/GenBank/DDBJ databases">
        <title>Ecophysiology of the spiral-shaped methanotroph Methylospira mobilis as revealed by the complete genome sequence.</title>
        <authorList>
            <person name="Oshkin I.Y."/>
            <person name="Dedysh S.N."/>
            <person name="Miroshnikov K."/>
            <person name="Danilova O.V."/>
            <person name="Hakobyan A."/>
            <person name="Liesack W."/>
        </authorList>
    </citation>
    <scope>NUCLEOTIDE SEQUENCE [LARGE SCALE GENOMIC DNA]</scope>
    <source>
        <strain evidence="5 6">Shm1</strain>
    </source>
</reference>
<feature type="transmembrane region" description="Helical" evidence="2">
    <location>
        <begin position="108"/>
        <end position="127"/>
    </location>
</feature>
<evidence type="ECO:0000256" key="1">
    <source>
        <dbReference type="SAM" id="MobiDB-lite"/>
    </source>
</evidence>
<accession>A0A5Q0BK72</accession>
<dbReference type="Proteomes" id="UP000325755">
    <property type="component" value="Chromosome"/>
</dbReference>
<evidence type="ECO:0000313" key="6">
    <source>
        <dbReference type="Proteomes" id="UP000325755"/>
    </source>
</evidence>
<evidence type="ECO:0000259" key="4">
    <source>
        <dbReference type="SMART" id="SM00978"/>
    </source>
</evidence>
<organism evidence="5 6">
    <name type="scientific">Candidatus Methylospira mobilis</name>
    <dbReference type="NCBI Taxonomy" id="1808979"/>
    <lineage>
        <taxon>Bacteria</taxon>
        <taxon>Pseudomonadati</taxon>
        <taxon>Pseudomonadota</taxon>
        <taxon>Gammaproteobacteria</taxon>
        <taxon>Methylococcales</taxon>
        <taxon>Methylococcaceae</taxon>
        <taxon>Candidatus Methylospira</taxon>
    </lineage>
</organism>
<evidence type="ECO:0000256" key="2">
    <source>
        <dbReference type="SAM" id="Phobius"/>
    </source>
</evidence>
<gene>
    <name evidence="5" type="ORF">F6R98_08095</name>
</gene>
<keyword evidence="2" id="KW-0812">Transmembrane</keyword>